<dbReference type="PANTHER" id="PTHR11451:SF44">
    <property type="entry name" value="THREONINE--TRNA LIGASE, CHLOROPLASTIC_MITOCHONDRIAL 2"/>
    <property type="match status" value="1"/>
</dbReference>
<sequence>HTGGRWPFWLNPRQAIVIPVGGSKFFDYAQKVQQSLITRTDLLTINQSEFFKKGESRNNNSANHYFIDIDLSPNSLNKMIKTAQLAQYNFILVVGEKEKDTRTVNVRQRDGEILGNMTIDQLLSHFEKLDRQYL</sequence>
<dbReference type="Proteomes" id="UP000789342">
    <property type="component" value="Unassembled WGS sequence"/>
</dbReference>
<dbReference type="Gene3D" id="3.40.50.800">
    <property type="entry name" value="Anticodon-binding domain"/>
    <property type="match status" value="1"/>
</dbReference>
<dbReference type="EMBL" id="CAJVPV010010227">
    <property type="protein sequence ID" value="CAG8649147.1"/>
    <property type="molecule type" value="Genomic_DNA"/>
</dbReference>
<evidence type="ECO:0000259" key="2">
    <source>
        <dbReference type="Pfam" id="PF03129"/>
    </source>
</evidence>
<name>A0A9N9DVB3_9GLOM</name>
<dbReference type="AlphaFoldDB" id="A0A9N9DVB3"/>
<evidence type="ECO:0000313" key="3">
    <source>
        <dbReference type="EMBL" id="CAG8649147.1"/>
    </source>
</evidence>
<dbReference type="InterPro" id="IPR047246">
    <property type="entry name" value="ThrRS_anticodon"/>
</dbReference>
<dbReference type="SUPFAM" id="SSF52954">
    <property type="entry name" value="Class II aaRS ABD-related"/>
    <property type="match status" value="1"/>
</dbReference>
<proteinExistence type="predicted"/>
<dbReference type="InterPro" id="IPR004154">
    <property type="entry name" value="Anticodon-bd"/>
</dbReference>
<feature type="non-terminal residue" evidence="3">
    <location>
        <position position="1"/>
    </location>
</feature>
<feature type="domain" description="Anticodon-binding" evidence="2">
    <location>
        <begin position="14"/>
        <end position="128"/>
    </location>
</feature>
<reference evidence="3" key="1">
    <citation type="submission" date="2021-06" db="EMBL/GenBank/DDBJ databases">
        <authorList>
            <person name="Kallberg Y."/>
            <person name="Tangrot J."/>
            <person name="Rosling A."/>
        </authorList>
    </citation>
    <scope>NUCLEOTIDE SEQUENCE</scope>
    <source>
        <strain evidence="3">CL551</strain>
    </source>
</reference>
<dbReference type="OrthoDB" id="5423599at2759"/>
<organism evidence="3 4">
    <name type="scientific">Acaulospora morrowiae</name>
    <dbReference type="NCBI Taxonomy" id="94023"/>
    <lineage>
        <taxon>Eukaryota</taxon>
        <taxon>Fungi</taxon>
        <taxon>Fungi incertae sedis</taxon>
        <taxon>Mucoromycota</taxon>
        <taxon>Glomeromycotina</taxon>
        <taxon>Glomeromycetes</taxon>
        <taxon>Diversisporales</taxon>
        <taxon>Acaulosporaceae</taxon>
        <taxon>Acaulospora</taxon>
    </lineage>
</organism>
<dbReference type="InterPro" id="IPR036621">
    <property type="entry name" value="Anticodon-bd_dom_sf"/>
</dbReference>
<keyword evidence="4" id="KW-1185">Reference proteome</keyword>
<keyword evidence="1" id="KW-0648">Protein biosynthesis</keyword>
<accession>A0A9N9DVB3</accession>
<gene>
    <name evidence="3" type="ORF">AMORRO_LOCUS9878</name>
</gene>
<evidence type="ECO:0000256" key="1">
    <source>
        <dbReference type="ARBA" id="ARBA00022917"/>
    </source>
</evidence>
<dbReference type="GO" id="GO:0005739">
    <property type="term" value="C:mitochondrion"/>
    <property type="evidence" value="ECO:0007669"/>
    <property type="project" value="TreeGrafter"/>
</dbReference>
<protein>
    <submittedName>
        <fullName evidence="3">6807_t:CDS:1</fullName>
    </submittedName>
</protein>
<evidence type="ECO:0000313" key="4">
    <source>
        <dbReference type="Proteomes" id="UP000789342"/>
    </source>
</evidence>
<dbReference type="CDD" id="cd00860">
    <property type="entry name" value="ThrRS_anticodon"/>
    <property type="match status" value="1"/>
</dbReference>
<dbReference type="Pfam" id="PF03129">
    <property type="entry name" value="HGTP_anticodon"/>
    <property type="match status" value="1"/>
</dbReference>
<dbReference type="GO" id="GO:0006435">
    <property type="term" value="P:threonyl-tRNA aminoacylation"/>
    <property type="evidence" value="ECO:0007669"/>
    <property type="project" value="TreeGrafter"/>
</dbReference>
<dbReference type="PANTHER" id="PTHR11451">
    <property type="entry name" value="THREONINE-TRNA LIGASE"/>
    <property type="match status" value="1"/>
</dbReference>
<dbReference type="GO" id="GO:0004829">
    <property type="term" value="F:threonine-tRNA ligase activity"/>
    <property type="evidence" value="ECO:0007669"/>
    <property type="project" value="TreeGrafter"/>
</dbReference>
<comment type="caution">
    <text evidence="3">The sequence shown here is derived from an EMBL/GenBank/DDBJ whole genome shotgun (WGS) entry which is preliminary data.</text>
</comment>